<gene>
    <name evidence="1" type="ORF">PM001_LOCUS2544</name>
    <name evidence="2" type="ORF">PM001_LOCUS28041</name>
</gene>
<protein>
    <submittedName>
        <fullName evidence="1">Uncharacterized protein</fullName>
    </submittedName>
</protein>
<proteinExistence type="predicted"/>
<name>A0AAV1T4J4_9STRA</name>
<evidence type="ECO:0000313" key="3">
    <source>
        <dbReference type="Proteomes" id="UP001162060"/>
    </source>
</evidence>
<dbReference type="AlphaFoldDB" id="A0AAV1T4J4"/>
<dbReference type="Proteomes" id="UP001162060">
    <property type="component" value="Unassembled WGS sequence"/>
</dbReference>
<accession>A0AAV1T4J4</accession>
<sequence length="75" mass="8527">MTPAEIQYGSFIYNSTGPDILRPEVRLGTFEHVVSPSRPDKQEVDHEVMARNYVKVACWDYRSDNRTPSQASSVP</sequence>
<evidence type="ECO:0000313" key="2">
    <source>
        <dbReference type="EMBL" id="CAK7942891.1"/>
    </source>
</evidence>
<reference evidence="1" key="1">
    <citation type="submission" date="2024-01" db="EMBL/GenBank/DDBJ databases">
        <authorList>
            <person name="Webb A."/>
        </authorList>
    </citation>
    <scope>NUCLEOTIDE SEQUENCE</scope>
    <source>
        <strain evidence="1">Pm1</strain>
    </source>
</reference>
<organism evidence="1 3">
    <name type="scientific">Peronospora matthiolae</name>
    <dbReference type="NCBI Taxonomy" id="2874970"/>
    <lineage>
        <taxon>Eukaryota</taxon>
        <taxon>Sar</taxon>
        <taxon>Stramenopiles</taxon>
        <taxon>Oomycota</taxon>
        <taxon>Peronosporomycetes</taxon>
        <taxon>Peronosporales</taxon>
        <taxon>Peronosporaceae</taxon>
        <taxon>Peronospora</taxon>
    </lineage>
</organism>
<evidence type="ECO:0000313" key="1">
    <source>
        <dbReference type="EMBL" id="CAK7902610.1"/>
    </source>
</evidence>
<dbReference type="EMBL" id="CAKLBY020000283">
    <property type="protein sequence ID" value="CAK7942891.1"/>
    <property type="molecule type" value="Genomic_DNA"/>
</dbReference>
<dbReference type="EMBL" id="CAKLBY020000025">
    <property type="protein sequence ID" value="CAK7902610.1"/>
    <property type="molecule type" value="Genomic_DNA"/>
</dbReference>
<comment type="caution">
    <text evidence="1">The sequence shown here is derived from an EMBL/GenBank/DDBJ whole genome shotgun (WGS) entry which is preliminary data.</text>
</comment>